<feature type="compositionally biased region" description="Polar residues" evidence="1">
    <location>
        <begin position="179"/>
        <end position="197"/>
    </location>
</feature>
<evidence type="ECO:0000313" key="4">
    <source>
        <dbReference type="RefSeq" id="XP_030758015.1"/>
    </source>
</evidence>
<dbReference type="PANTHER" id="PTHR47595">
    <property type="entry name" value="HEAT SHOCK 70 KDA PROTEIN 14"/>
    <property type="match status" value="1"/>
</dbReference>
<name>A0A6J2Y4T4_SITOR</name>
<dbReference type="AlphaFoldDB" id="A0A6J2Y4T4"/>
<dbReference type="InterPro" id="IPR044822">
    <property type="entry name" value="Myb_DNA-bind_4"/>
</dbReference>
<organism evidence="3 4">
    <name type="scientific">Sitophilus oryzae</name>
    <name type="common">Rice weevil</name>
    <name type="synonym">Curculio oryzae</name>
    <dbReference type="NCBI Taxonomy" id="7048"/>
    <lineage>
        <taxon>Eukaryota</taxon>
        <taxon>Metazoa</taxon>
        <taxon>Ecdysozoa</taxon>
        <taxon>Arthropoda</taxon>
        <taxon>Hexapoda</taxon>
        <taxon>Insecta</taxon>
        <taxon>Pterygota</taxon>
        <taxon>Neoptera</taxon>
        <taxon>Endopterygota</taxon>
        <taxon>Coleoptera</taxon>
        <taxon>Polyphaga</taxon>
        <taxon>Cucujiformia</taxon>
        <taxon>Curculionidae</taxon>
        <taxon>Dryophthorinae</taxon>
        <taxon>Sitophilus</taxon>
    </lineage>
</organism>
<dbReference type="Proteomes" id="UP000504635">
    <property type="component" value="Unplaced"/>
</dbReference>
<dbReference type="RefSeq" id="XP_030758015.1">
    <property type="nucleotide sequence ID" value="XM_030902155.1"/>
</dbReference>
<dbReference type="GeneID" id="115883746"/>
<protein>
    <submittedName>
        <fullName evidence="4">Trihelix transcription factor GTL1-like</fullName>
    </submittedName>
</protein>
<evidence type="ECO:0000256" key="1">
    <source>
        <dbReference type="SAM" id="MobiDB-lite"/>
    </source>
</evidence>
<dbReference type="KEGG" id="soy:115883746"/>
<dbReference type="Pfam" id="PF13837">
    <property type="entry name" value="Myb_DNA-bind_4"/>
    <property type="match status" value="1"/>
</dbReference>
<feature type="domain" description="Myb/SANT-like DNA-binding" evidence="2">
    <location>
        <begin position="70"/>
        <end position="157"/>
    </location>
</feature>
<dbReference type="Gene3D" id="1.10.10.60">
    <property type="entry name" value="Homeodomain-like"/>
    <property type="match status" value="1"/>
</dbReference>
<keyword evidence="3" id="KW-1185">Reference proteome</keyword>
<evidence type="ECO:0000259" key="2">
    <source>
        <dbReference type="Pfam" id="PF13837"/>
    </source>
</evidence>
<accession>A0A6J2Y4T4</accession>
<sequence>MDMDVFEIEQGKCSVCGLEGDLTDIQNHFEEHISRDLTGELDEEYEESTSYENSLVDELDKQQSASSGARWTDNSIKLLLSLYSDHLRYFKSGKKSTKTVWQMVTKKISEKGYNFTSDQCDLKFRNLKKTYKRIKDNNNRSGAGSINWPYFNKFEDIFGKDADVRPLCLASNVNGVVKPQSSTEGEGSMDSCTTETPKSTRKRVLNEQEPQWLKKYRIEAAERHKEKIAIIKQLIDVLKEK</sequence>
<dbReference type="PANTHER" id="PTHR47595:SF1">
    <property type="entry name" value="MYB_SANT-LIKE DNA-BINDING DOMAIN-CONTAINING PROTEIN"/>
    <property type="match status" value="1"/>
</dbReference>
<proteinExistence type="predicted"/>
<evidence type="ECO:0000313" key="3">
    <source>
        <dbReference type="Proteomes" id="UP000504635"/>
    </source>
</evidence>
<feature type="region of interest" description="Disordered" evidence="1">
    <location>
        <begin position="179"/>
        <end position="204"/>
    </location>
</feature>
<dbReference type="InParanoid" id="A0A6J2Y4T4"/>
<gene>
    <name evidence="4" type="primary">LOC115883746</name>
</gene>
<dbReference type="OrthoDB" id="676304at2759"/>
<reference evidence="4" key="1">
    <citation type="submission" date="2025-08" db="UniProtKB">
        <authorList>
            <consortium name="RefSeq"/>
        </authorList>
    </citation>
    <scope>IDENTIFICATION</scope>
    <source>
        <tissue evidence="4">Gonads</tissue>
    </source>
</reference>